<feature type="active site" description="Proton donor/acceptor" evidence="13">
    <location>
        <position position="157"/>
    </location>
</feature>
<keyword evidence="6 13" id="KW-0560">Oxidoreductase</keyword>
<dbReference type="NCBIfam" id="TIGR00036">
    <property type="entry name" value="dapB"/>
    <property type="match status" value="1"/>
</dbReference>
<dbReference type="GO" id="GO:0051287">
    <property type="term" value="F:NAD binding"/>
    <property type="evidence" value="ECO:0007669"/>
    <property type="project" value="UniProtKB-UniRule"/>
</dbReference>
<evidence type="ECO:0000256" key="6">
    <source>
        <dbReference type="ARBA" id="ARBA00023002"/>
    </source>
</evidence>
<dbReference type="InterPro" id="IPR023940">
    <property type="entry name" value="DHDPR_bac"/>
</dbReference>
<dbReference type="InterPro" id="IPR022663">
    <property type="entry name" value="DapB_C"/>
</dbReference>
<dbReference type="InterPro" id="IPR000846">
    <property type="entry name" value="DapB_N"/>
</dbReference>
<dbReference type="PANTHER" id="PTHR20836:SF0">
    <property type="entry name" value="4-HYDROXY-TETRAHYDRODIPICOLINATE REDUCTASE 1, CHLOROPLASTIC-RELATED"/>
    <property type="match status" value="1"/>
</dbReference>
<comment type="catalytic activity">
    <reaction evidence="11 13">
        <text>(S)-2,3,4,5-tetrahydrodipicolinate + NADP(+) + H2O = (2S,4S)-4-hydroxy-2,3,4,5-tetrahydrodipicolinate + NADPH + H(+)</text>
        <dbReference type="Rhea" id="RHEA:35331"/>
        <dbReference type="ChEBI" id="CHEBI:15377"/>
        <dbReference type="ChEBI" id="CHEBI:15378"/>
        <dbReference type="ChEBI" id="CHEBI:16845"/>
        <dbReference type="ChEBI" id="CHEBI:57783"/>
        <dbReference type="ChEBI" id="CHEBI:58349"/>
        <dbReference type="ChEBI" id="CHEBI:67139"/>
        <dbReference type="EC" id="1.17.1.8"/>
    </reaction>
</comment>
<keyword evidence="2 13" id="KW-0963">Cytoplasm</keyword>
<dbReference type="Gene3D" id="3.40.50.720">
    <property type="entry name" value="NAD(P)-binding Rossmann-like Domain"/>
    <property type="match status" value="1"/>
</dbReference>
<evidence type="ECO:0000256" key="2">
    <source>
        <dbReference type="ARBA" id="ARBA00022490"/>
    </source>
</evidence>
<feature type="domain" description="Dihydrodipicolinate reductase C-terminal" evidence="15">
    <location>
        <begin position="129"/>
        <end position="264"/>
    </location>
</feature>
<evidence type="ECO:0000259" key="15">
    <source>
        <dbReference type="Pfam" id="PF05173"/>
    </source>
</evidence>
<dbReference type="FunFam" id="3.30.360.10:FF:000004">
    <property type="entry name" value="4-hydroxy-tetrahydrodipicolinate reductase"/>
    <property type="match status" value="1"/>
</dbReference>
<dbReference type="HAMAP" id="MF_00102">
    <property type="entry name" value="DapB"/>
    <property type="match status" value="1"/>
</dbReference>
<keyword evidence="4 13" id="KW-0521">NADP</keyword>
<dbReference type="Pfam" id="PF01113">
    <property type="entry name" value="DapB_N"/>
    <property type="match status" value="1"/>
</dbReference>
<dbReference type="AlphaFoldDB" id="A0A7C5SYI6"/>
<dbReference type="EMBL" id="DSAC01000067">
    <property type="protein sequence ID" value="HHO74084.1"/>
    <property type="molecule type" value="Genomic_DNA"/>
</dbReference>
<comment type="caution">
    <text evidence="16">The sequence shown here is derived from an EMBL/GenBank/DDBJ whole genome shotgun (WGS) entry which is preliminary data.</text>
</comment>
<reference evidence="16" key="1">
    <citation type="journal article" date="2020" name="mSystems">
        <title>Genome- and Community-Level Interaction Insights into Carbon Utilization and Element Cycling Functions of Hydrothermarchaeota in Hydrothermal Sediment.</title>
        <authorList>
            <person name="Zhou Z."/>
            <person name="Liu Y."/>
            <person name="Xu W."/>
            <person name="Pan J."/>
            <person name="Luo Z.H."/>
            <person name="Li M."/>
        </authorList>
    </citation>
    <scope>NUCLEOTIDE SEQUENCE [LARGE SCALE GENOMIC DNA]</scope>
    <source>
        <strain evidence="16">SpSt-114</strain>
    </source>
</reference>
<evidence type="ECO:0000259" key="14">
    <source>
        <dbReference type="Pfam" id="PF01113"/>
    </source>
</evidence>
<evidence type="ECO:0000256" key="7">
    <source>
        <dbReference type="ARBA" id="ARBA00023027"/>
    </source>
</evidence>
<protein>
    <recommendedName>
        <fullName evidence="10 13">4-hydroxy-tetrahydrodipicolinate reductase</fullName>
        <shortName evidence="13">HTPA reductase</shortName>
        <ecNumber evidence="10 13">1.17.1.8</ecNumber>
    </recommendedName>
</protein>
<proteinExistence type="inferred from homology"/>
<dbReference type="EC" id="1.17.1.8" evidence="10 13"/>
<gene>
    <name evidence="13" type="primary">dapB</name>
    <name evidence="16" type="ORF">ENN04_05520</name>
</gene>
<feature type="binding site" evidence="13">
    <location>
        <begin position="8"/>
        <end position="13"/>
    </location>
    <ligand>
        <name>NAD(+)</name>
        <dbReference type="ChEBI" id="CHEBI:57540"/>
    </ligand>
</feature>
<dbReference type="PROSITE" id="PS01298">
    <property type="entry name" value="DAPB"/>
    <property type="match status" value="1"/>
</dbReference>
<dbReference type="Pfam" id="PF05173">
    <property type="entry name" value="DapB_C"/>
    <property type="match status" value="1"/>
</dbReference>
<feature type="domain" description="Dihydrodipicolinate reductase N-terminal" evidence="14">
    <location>
        <begin position="3"/>
        <end position="126"/>
    </location>
</feature>
<feature type="binding site" evidence="13">
    <location>
        <position position="158"/>
    </location>
    <ligand>
        <name>(S)-2,3,4,5-tetrahydrodipicolinate</name>
        <dbReference type="ChEBI" id="CHEBI:16845"/>
    </ligand>
</feature>
<keyword evidence="7 13" id="KW-0520">NAD</keyword>
<comment type="caution">
    <text evidence="13">Was originally thought to be a dihydrodipicolinate reductase (DHDPR), catalyzing the conversion of dihydrodipicolinate to tetrahydrodipicolinate. However, it was shown in E.coli that the substrate of the enzymatic reaction is not dihydrodipicolinate (DHDP) but in fact (2S,4S)-4-hydroxy-2,3,4,5-tetrahydrodipicolinic acid (HTPA), the product released by the DapA-catalyzed reaction.</text>
</comment>
<evidence type="ECO:0000256" key="4">
    <source>
        <dbReference type="ARBA" id="ARBA00022857"/>
    </source>
</evidence>
<organism evidence="16">
    <name type="scientific">Thermocrinis ruber</name>
    <dbReference type="NCBI Taxonomy" id="75906"/>
    <lineage>
        <taxon>Bacteria</taxon>
        <taxon>Pseudomonadati</taxon>
        <taxon>Aquificota</taxon>
        <taxon>Aquificia</taxon>
        <taxon>Aquificales</taxon>
        <taxon>Aquificaceae</taxon>
        <taxon>Thermocrinis</taxon>
    </lineage>
</organism>
<evidence type="ECO:0000256" key="8">
    <source>
        <dbReference type="ARBA" id="ARBA00023154"/>
    </source>
</evidence>
<evidence type="ECO:0000256" key="9">
    <source>
        <dbReference type="ARBA" id="ARBA00037922"/>
    </source>
</evidence>
<dbReference type="GO" id="GO:0009089">
    <property type="term" value="P:lysine biosynthetic process via diaminopimelate"/>
    <property type="evidence" value="ECO:0007669"/>
    <property type="project" value="UniProtKB-UniRule"/>
</dbReference>
<evidence type="ECO:0000256" key="10">
    <source>
        <dbReference type="ARBA" id="ARBA00038983"/>
    </source>
</evidence>
<comment type="pathway">
    <text evidence="9 13">Amino-acid biosynthesis; L-lysine biosynthesis via DAP pathway; (S)-tetrahydrodipicolinate from L-aspartate: step 4/4.</text>
</comment>
<dbReference type="CDD" id="cd02274">
    <property type="entry name" value="DHDPR_N"/>
    <property type="match status" value="1"/>
</dbReference>
<evidence type="ECO:0000256" key="5">
    <source>
        <dbReference type="ARBA" id="ARBA00022915"/>
    </source>
</evidence>
<keyword evidence="5 13" id="KW-0220">Diaminopimelate biosynthesis</keyword>
<evidence type="ECO:0000256" key="13">
    <source>
        <dbReference type="HAMAP-Rule" id="MF_00102"/>
    </source>
</evidence>
<comment type="catalytic activity">
    <reaction evidence="12 13">
        <text>(S)-2,3,4,5-tetrahydrodipicolinate + NAD(+) + H2O = (2S,4S)-4-hydroxy-2,3,4,5-tetrahydrodipicolinate + NADH + H(+)</text>
        <dbReference type="Rhea" id="RHEA:35323"/>
        <dbReference type="ChEBI" id="CHEBI:15377"/>
        <dbReference type="ChEBI" id="CHEBI:15378"/>
        <dbReference type="ChEBI" id="CHEBI:16845"/>
        <dbReference type="ChEBI" id="CHEBI:57540"/>
        <dbReference type="ChEBI" id="CHEBI:57945"/>
        <dbReference type="ChEBI" id="CHEBI:67139"/>
        <dbReference type="EC" id="1.17.1.8"/>
    </reaction>
</comment>
<dbReference type="SUPFAM" id="SSF55347">
    <property type="entry name" value="Glyceraldehyde-3-phosphate dehydrogenase-like, C-terminal domain"/>
    <property type="match status" value="1"/>
</dbReference>
<dbReference type="Gene3D" id="3.30.360.10">
    <property type="entry name" value="Dihydrodipicolinate Reductase, domain 2"/>
    <property type="match status" value="1"/>
</dbReference>
<keyword evidence="8 13" id="KW-0457">Lysine biosynthesis</keyword>
<keyword evidence="3 13" id="KW-0028">Amino-acid biosynthesis</keyword>
<dbReference type="UniPathway" id="UPA00034">
    <property type="reaction ID" value="UER00018"/>
</dbReference>
<feature type="active site" description="Proton donor" evidence="13">
    <location>
        <position position="161"/>
    </location>
</feature>
<comment type="function">
    <text evidence="13">Catalyzes the conversion of 4-hydroxy-tetrahydrodipicolinate (HTPA) to tetrahydrodipicolinate.</text>
</comment>
<dbReference type="SUPFAM" id="SSF51735">
    <property type="entry name" value="NAD(P)-binding Rossmann-fold domains"/>
    <property type="match status" value="1"/>
</dbReference>
<evidence type="ECO:0000256" key="1">
    <source>
        <dbReference type="ARBA" id="ARBA00006642"/>
    </source>
</evidence>
<comment type="subunit">
    <text evidence="13">Homotetramer.</text>
</comment>
<name>A0A7C5SYI6_9AQUI</name>
<feature type="binding site" evidence="13">
    <location>
        <begin position="123"/>
        <end position="126"/>
    </location>
    <ligand>
        <name>NAD(+)</name>
        <dbReference type="ChEBI" id="CHEBI:57540"/>
    </ligand>
</feature>
<dbReference type="GO" id="GO:0016726">
    <property type="term" value="F:oxidoreductase activity, acting on CH or CH2 groups, NAD or NADP as acceptor"/>
    <property type="evidence" value="ECO:0007669"/>
    <property type="project" value="UniProtKB-UniRule"/>
</dbReference>
<feature type="binding site" evidence="13">
    <location>
        <begin position="167"/>
        <end position="168"/>
    </location>
    <ligand>
        <name>(S)-2,3,4,5-tetrahydrodipicolinate</name>
        <dbReference type="ChEBI" id="CHEBI:16845"/>
    </ligand>
</feature>
<dbReference type="GO" id="GO:0050661">
    <property type="term" value="F:NADP binding"/>
    <property type="evidence" value="ECO:0007669"/>
    <property type="project" value="UniProtKB-UniRule"/>
</dbReference>
<evidence type="ECO:0000313" key="16">
    <source>
        <dbReference type="EMBL" id="HHO74084.1"/>
    </source>
</evidence>
<dbReference type="InterPro" id="IPR036291">
    <property type="entry name" value="NAD(P)-bd_dom_sf"/>
</dbReference>
<dbReference type="InterPro" id="IPR022664">
    <property type="entry name" value="DapB_N_CS"/>
</dbReference>
<comment type="caution">
    <text evidence="13">Lacks conserved residue(s) required for the propagation of feature annotation.</text>
</comment>
<dbReference type="GO" id="GO:0008839">
    <property type="term" value="F:4-hydroxy-tetrahydrodipicolinate reductase"/>
    <property type="evidence" value="ECO:0007669"/>
    <property type="project" value="UniProtKB-UniRule"/>
</dbReference>
<dbReference type="GO" id="GO:0019877">
    <property type="term" value="P:diaminopimelate biosynthetic process"/>
    <property type="evidence" value="ECO:0007669"/>
    <property type="project" value="UniProtKB-UniRule"/>
</dbReference>
<dbReference type="PIRSF" id="PIRSF000161">
    <property type="entry name" value="DHPR"/>
    <property type="match status" value="1"/>
</dbReference>
<comment type="similarity">
    <text evidence="1 13">Belongs to the DapB family.</text>
</comment>
<sequence length="266" mass="28461">MTKLILCGALGRMGRAILKASLEYSDLQVVAGVEHPDCVRGQSLGEAVGMEEFKSAPLTSNLEDVLPLGDVVVDFTGNTLSALAHAKLSAYAGKGVVIGTTGFSPQQVEELKELSAYAPILLSPNMSLGVNLLFRLAEIAVKALKDKGFDVEILEIHHRFKKDAPSGTALKLLEVVANALGKDPSQVGKFGREGIDPKGEEIGVMSLRGGDVVGEHTLYLLGFGERIELTHRAVSRDIFAKGTLEACRWIKGKPPGFYSMFDVLGI</sequence>
<feature type="binding site" evidence="13">
    <location>
        <position position="34"/>
    </location>
    <ligand>
        <name>NAD(+)</name>
        <dbReference type="ChEBI" id="CHEBI:57540"/>
    </ligand>
</feature>
<evidence type="ECO:0000256" key="11">
    <source>
        <dbReference type="ARBA" id="ARBA00049080"/>
    </source>
</evidence>
<accession>A0A7C5SYI6</accession>
<evidence type="ECO:0000256" key="12">
    <source>
        <dbReference type="ARBA" id="ARBA00049396"/>
    </source>
</evidence>
<evidence type="ECO:0000256" key="3">
    <source>
        <dbReference type="ARBA" id="ARBA00022605"/>
    </source>
</evidence>
<dbReference type="GO" id="GO:0005829">
    <property type="term" value="C:cytosol"/>
    <property type="evidence" value="ECO:0007669"/>
    <property type="project" value="TreeGrafter"/>
</dbReference>
<comment type="subcellular location">
    <subcellularLocation>
        <location evidence="13">Cytoplasm</location>
    </subcellularLocation>
</comment>
<feature type="binding site" evidence="13">
    <location>
        <begin position="99"/>
        <end position="101"/>
    </location>
    <ligand>
        <name>NAD(+)</name>
        <dbReference type="ChEBI" id="CHEBI:57540"/>
    </ligand>
</feature>
<dbReference type="PANTHER" id="PTHR20836">
    <property type="entry name" value="DIHYDRODIPICOLINATE REDUCTASE"/>
    <property type="match status" value="1"/>
</dbReference>